<dbReference type="GO" id="GO:0030424">
    <property type="term" value="C:axon"/>
    <property type="evidence" value="ECO:0007669"/>
    <property type="project" value="TreeGrafter"/>
</dbReference>
<sequence>MGGTNSVIDVPGANVSIDLNEYKCSNRGLILPIISEYTWPIWVRVAIYLATLLYLFLGIAIIADIFMCAIEKITSKTQIIKYPNPNNPDEIIDKEVKIWNDTVANLTLMALGSSSPEILLSVIEICGNNFLAGDLGPGTIVGSAAFNLLCISAICVVSIEKGEIRRIKNFKVFLTTAAWSVFAYIWLYITLVLITPNEVTLWEAVITFLSFPLLVTQSFMTEKNFFLKSKKTDIDEEHQKLSQMSIWQRKKLFEAPVVSAEEVLQYTKVIGDRTDLTEDEKAKLMAAKILKSKEKSYAHYRINGVRQLTGSRRNEIELPQHLEEILRKNEIDEASQSKDELGIQLHGTFLKDLSENGKKSVVEFAASSYAVLENEQVCRIIIERYGKLDQDVTFRVETIDGTAEAGEDYNKIDEVITMVKNQRFLPLDVTIIDDNQWEPDETFFVKLSLYGEQNDVKLGHKTICMVTIIDDDEPGEIEFSQPVYVVKESIGTFEVTVERKNGADGQVSVAFRTSDINAIADKDYIPKSGILDFKHGEITKTIPITIIDDKTAEKDESFAIELFDPKGGVKLARVWKTVVTIINDDDLKTIANRMANMVNADLDAISVVKKGWGQQFVEAMNVNGGDIESAKPKDYALHFLSFPWKVLFAFMPPPHVLGGWLCFVCSLTVIGIMTAIVGDAASIFGCLVGLKDSVTAITFVALGTSLPDTFASKIAAKNEKTADNAIGNITGSNSVNVFLGLGLPWLVATIYWQIKGLPFVVNAGSLTFSVAVYSIASLICLGTIFLRRFLTIFGKGELGGPTVPKYLTALLFVSLWITYVVLSSLQAYGHLPF</sequence>
<dbReference type="PRINTS" id="PR01259">
    <property type="entry name" value="NACAEXCHNGR"/>
</dbReference>
<keyword evidence="8" id="KW-0479">Metal-binding</keyword>
<feature type="transmembrane region" description="Helical" evidence="20">
    <location>
        <begin position="657"/>
        <end position="677"/>
    </location>
</feature>
<dbReference type="GO" id="GO:0046872">
    <property type="term" value="F:metal ion binding"/>
    <property type="evidence" value="ECO:0007669"/>
    <property type="project" value="UniProtKB-KW"/>
</dbReference>
<evidence type="ECO:0000256" key="1">
    <source>
        <dbReference type="ARBA" id="ARBA00004651"/>
    </source>
</evidence>
<dbReference type="GO" id="GO:0007154">
    <property type="term" value="P:cell communication"/>
    <property type="evidence" value="ECO:0007669"/>
    <property type="project" value="InterPro"/>
</dbReference>
<evidence type="ECO:0000256" key="13">
    <source>
        <dbReference type="ARBA" id="ARBA00022989"/>
    </source>
</evidence>
<dbReference type="Gene3D" id="1.20.1420.30">
    <property type="entry name" value="NCX, central ion-binding region"/>
    <property type="match status" value="2"/>
</dbReference>
<organism evidence="22 23">
    <name type="scientific">Brachionus plicatilis</name>
    <name type="common">Marine rotifer</name>
    <name type="synonym">Brachionus muelleri</name>
    <dbReference type="NCBI Taxonomy" id="10195"/>
    <lineage>
        <taxon>Eukaryota</taxon>
        <taxon>Metazoa</taxon>
        <taxon>Spiralia</taxon>
        <taxon>Gnathifera</taxon>
        <taxon>Rotifera</taxon>
        <taxon>Eurotatoria</taxon>
        <taxon>Monogononta</taxon>
        <taxon>Pseudotrocha</taxon>
        <taxon>Ploima</taxon>
        <taxon>Brachionidae</taxon>
        <taxon>Brachionus</taxon>
    </lineage>
</organism>
<evidence type="ECO:0000256" key="15">
    <source>
        <dbReference type="ARBA" id="ARBA00023065"/>
    </source>
</evidence>
<keyword evidence="14" id="KW-0915">Sodium</keyword>
<name>A0A3M7S241_BRAPC</name>
<feature type="transmembrane region" description="Helical" evidence="20">
    <location>
        <begin position="766"/>
        <end position="786"/>
    </location>
</feature>
<evidence type="ECO:0000256" key="14">
    <source>
        <dbReference type="ARBA" id="ARBA00023053"/>
    </source>
</evidence>
<keyword evidence="10" id="KW-0677">Repeat</keyword>
<dbReference type="GO" id="GO:0005516">
    <property type="term" value="F:calmodulin binding"/>
    <property type="evidence" value="ECO:0007669"/>
    <property type="project" value="UniProtKB-KW"/>
</dbReference>
<dbReference type="GO" id="GO:0042383">
    <property type="term" value="C:sarcolemma"/>
    <property type="evidence" value="ECO:0007669"/>
    <property type="project" value="TreeGrafter"/>
</dbReference>
<evidence type="ECO:0000313" key="22">
    <source>
        <dbReference type="EMBL" id="RNA29685.1"/>
    </source>
</evidence>
<dbReference type="Pfam" id="PF01699">
    <property type="entry name" value="Na_Ca_ex"/>
    <property type="match status" value="2"/>
</dbReference>
<reference evidence="22 23" key="1">
    <citation type="journal article" date="2018" name="Sci. Rep.">
        <title>Genomic signatures of local adaptation to the degree of environmental predictability in rotifers.</title>
        <authorList>
            <person name="Franch-Gras L."/>
            <person name="Hahn C."/>
            <person name="Garcia-Roger E.M."/>
            <person name="Carmona M.J."/>
            <person name="Serra M."/>
            <person name="Gomez A."/>
        </authorList>
    </citation>
    <scope>NUCLEOTIDE SEQUENCE [LARGE SCALE GENOMIC DNA]</scope>
    <source>
        <strain evidence="22">HYR1</strain>
    </source>
</reference>
<keyword evidence="18" id="KW-0739">Sodium transport</keyword>
<evidence type="ECO:0000256" key="5">
    <source>
        <dbReference type="ARBA" id="ARBA00022475"/>
    </source>
</evidence>
<evidence type="ECO:0000256" key="6">
    <source>
        <dbReference type="ARBA" id="ARBA00022568"/>
    </source>
</evidence>
<evidence type="ECO:0000256" key="11">
    <source>
        <dbReference type="ARBA" id="ARBA00022837"/>
    </source>
</evidence>
<evidence type="ECO:0000256" key="16">
    <source>
        <dbReference type="ARBA" id="ARBA00023136"/>
    </source>
</evidence>
<comment type="catalytic activity">
    <reaction evidence="19">
        <text>Ca(2+)(in) + 3 Na(+)(out) = Ca(2+)(out) + 3 Na(+)(in)</text>
        <dbReference type="Rhea" id="RHEA:69955"/>
        <dbReference type="ChEBI" id="CHEBI:29101"/>
        <dbReference type="ChEBI" id="CHEBI:29108"/>
    </reaction>
</comment>
<dbReference type="EMBL" id="REGN01002175">
    <property type="protein sequence ID" value="RNA29685.1"/>
    <property type="molecule type" value="Genomic_DNA"/>
</dbReference>
<feature type="transmembrane region" description="Helical" evidence="20">
    <location>
        <begin position="200"/>
        <end position="220"/>
    </location>
</feature>
<evidence type="ECO:0000256" key="7">
    <source>
        <dbReference type="ARBA" id="ARBA00022692"/>
    </source>
</evidence>
<evidence type="ECO:0000256" key="9">
    <source>
        <dbReference type="ARBA" id="ARBA00022729"/>
    </source>
</evidence>
<evidence type="ECO:0000256" key="3">
    <source>
        <dbReference type="ARBA" id="ARBA00022448"/>
    </source>
</evidence>
<dbReference type="InterPro" id="IPR004837">
    <property type="entry name" value="NaCa_Exmemb"/>
</dbReference>
<dbReference type="PANTHER" id="PTHR11878">
    <property type="entry name" value="SODIUM/CALCIUM EXCHANGER"/>
    <property type="match status" value="1"/>
</dbReference>
<dbReference type="STRING" id="10195.A0A3M7S241"/>
<evidence type="ECO:0000259" key="21">
    <source>
        <dbReference type="SMART" id="SM00237"/>
    </source>
</evidence>
<feature type="transmembrane region" description="Helical" evidence="20">
    <location>
        <begin position="806"/>
        <end position="828"/>
    </location>
</feature>
<dbReference type="GO" id="GO:0098703">
    <property type="term" value="P:calcium ion import across plasma membrane"/>
    <property type="evidence" value="ECO:0007669"/>
    <property type="project" value="TreeGrafter"/>
</dbReference>
<keyword evidence="16 20" id="KW-0472">Membrane</keyword>
<feature type="transmembrane region" description="Helical" evidence="20">
    <location>
        <begin position="45"/>
        <end position="70"/>
    </location>
</feature>
<dbReference type="InterPro" id="IPR038081">
    <property type="entry name" value="CalX-like_sf"/>
</dbReference>
<keyword evidence="4" id="KW-0050">Antiport</keyword>
<feature type="transmembrane region" description="Helical" evidence="20">
    <location>
        <begin position="135"/>
        <end position="160"/>
    </location>
</feature>
<dbReference type="GO" id="GO:0098794">
    <property type="term" value="C:postsynapse"/>
    <property type="evidence" value="ECO:0007669"/>
    <property type="project" value="TreeGrafter"/>
</dbReference>
<feature type="domain" description="Calx-beta" evidence="21">
    <location>
        <begin position="464"/>
        <end position="563"/>
    </location>
</feature>
<feature type="transmembrane region" description="Helical" evidence="20">
    <location>
        <begin position="735"/>
        <end position="754"/>
    </location>
</feature>
<dbReference type="InterPro" id="IPR003644">
    <property type="entry name" value="Calx_beta"/>
</dbReference>
<dbReference type="Gene3D" id="2.60.40.2030">
    <property type="match status" value="2"/>
</dbReference>
<dbReference type="InterPro" id="IPR004836">
    <property type="entry name" value="Na_Ca_Ex"/>
</dbReference>
<dbReference type="GO" id="GO:0005432">
    <property type="term" value="F:calcium:sodium antiporter activity"/>
    <property type="evidence" value="ECO:0007669"/>
    <property type="project" value="InterPro"/>
</dbReference>
<dbReference type="InterPro" id="IPR044880">
    <property type="entry name" value="NCX_ion-bd_dom_sf"/>
</dbReference>
<comment type="caution">
    <text evidence="22">The sequence shown here is derived from an EMBL/GenBank/DDBJ whole genome shotgun (WGS) entry which is preliminary data.</text>
</comment>
<keyword evidence="3" id="KW-0813">Transport</keyword>
<dbReference type="SUPFAM" id="SSF141072">
    <property type="entry name" value="CalX-like"/>
    <property type="match status" value="2"/>
</dbReference>
<keyword evidence="23" id="KW-1185">Reference proteome</keyword>
<dbReference type="OrthoDB" id="418484at2759"/>
<dbReference type="Pfam" id="PF03160">
    <property type="entry name" value="Calx-beta"/>
    <property type="match status" value="1"/>
</dbReference>
<evidence type="ECO:0000256" key="12">
    <source>
        <dbReference type="ARBA" id="ARBA00022860"/>
    </source>
</evidence>
<evidence type="ECO:0000256" key="20">
    <source>
        <dbReference type="SAM" id="Phobius"/>
    </source>
</evidence>
<evidence type="ECO:0000256" key="10">
    <source>
        <dbReference type="ARBA" id="ARBA00022737"/>
    </source>
</evidence>
<evidence type="ECO:0000256" key="8">
    <source>
        <dbReference type="ARBA" id="ARBA00022723"/>
    </source>
</evidence>
<dbReference type="InterPro" id="IPR051171">
    <property type="entry name" value="CaCA"/>
</dbReference>
<evidence type="ECO:0000256" key="19">
    <source>
        <dbReference type="ARBA" id="ARBA00033667"/>
    </source>
</evidence>
<proteinExistence type="inferred from homology"/>
<comment type="similarity">
    <text evidence="2">Belongs to the Ca(2+):cation antiporter (CaCA) (TC 2.A.19) family. SLC8 subfamily.</text>
</comment>
<evidence type="ECO:0000256" key="18">
    <source>
        <dbReference type="ARBA" id="ARBA00023201"/>
    </source>
</evidence>
<dbReference type="SMART" id="SM00237">
    <property type="entry name" value="Calx_beta"/>
    <property type="match status" value="2"/>
</dbReference>
<feature type="transmembrane region" description="Helical" evidence="20">
    <location>
        <begin position="172"/>
        <end position="194"/>
    </location>
</feature>
<keyword evidence="15" id="KW-0406">Ion transport</keyword>
<dbReference type="PANTHER" id="PTHR11878:SF76">
    <property type="entry name" value="CALX-BETA DOMAIN-CONTAINING PROTEIN"/>
    <property type="match status" value="1"/>
</dbReference>
<protein>
    <submittedName>
        <fullName evidence="22">Sodium calcium exchanger 1-like isoform X1</fullName>
    </submittedName>
</protein>
<gene>
    <name evidence="22" type="ORF">BpHYR1_028906</name>
</gene>
<evidence type="ECO:0000313" key="23">
    <source>
        <dbReference type="Proteomes" id="UP000276133"/>
    </source>
</evidence>
<keyword evidence="11" id="KW-0106">Calcium</keyword>
<keyword evidence="13 20" id="KW-1133">Transmembrane helix</keyword>
<evidence type="ECO:0000256" key="2">
    <source>
        <dbReference type="ARBA" id="ARBA00007489"/>
    </source>
</evidence>
<keyword evidence="7 20" id="KW-0812">Transmembrane</keyword>
<evidence type="ECO:0000256" key="4">
    <source>
        <dbReference type="ARBA" id="ARBA00022449"/>
    </source>
</evidence>
<accession>A0A3M7S241</accession>
<keyword evidence="6" id="KW-0109">Calcium transport</keyword>
<dbReference type="FunFam" id="2.60.40.2030:FF:000017">
    <property type="entry name" value="Adhesion G protein-coupled receptor V1"/>
    <property type="match status" value="1"/>
</dbReference>
<evidence type="ECO:0000256" key="17">
    <source>
        <dbReference type="ARBA" id="ARBA00023180"/>
    </source>
</evidence>
<keyword evidence="12" id="KW-0112">Calmodulin-binding</keyword>
<feature type="domain" description="Calx-beta" evidence="21">
    <location>
        <begin position="348"/>
        <end position="448"/>
    </location>
</feature>
<keyword evidence="17" id="KW-0325">Glycoprotein</keyword>
<dbReference type="AlphaFoldDB" id="A0A3M7S241"/>
<keyword evidence="9" id="KW-0732">Signal</keyword>
<dbReference type="Proteomes" id="UP000276133">
    <property type="component" value="Unassembled WGS sequence"/>
</dbReference>
<keyword evidence="5" id="KW-1003">Cell membrane</keyword>
<comment type="subcellular location">
    <subcellularLocation>
        <location evidence="1">Cell membrane</location>
        <topology evidence="1">Multi-pass membrane protein</topology>
    </subcellularLocation>
</comment>